<dbReference type="RefSeq" id="WP_387698562.1">
    <property type="nucleotide sequence ID" value="NZ_JBIAMX010000001.1"/>
</dbReference>
<dbReference type="Pfam" id="PF00106">
    <property type="entry name" value="adh_short"/>
    <property type="match status" value="1"/>
</dbReference>
<dbReference type="GO" id="GO:0016491">
    <property type="term" value="F:oxidoreductase activity"/>
    <property type="evidence" value="ECO:0007669"/>
    <property type="project" value="UniProtKB-KW"/>
</dbReference>
<dbReference type="InterPro" id="IPR036291">
    <property type="entry name" value="NAD(P)-bd_dom_sf"/>
</dbReference>
<evidence type="ECO:0000313" key="3">
    <source>
        <dbReference type="EMBL" id="MFF0541224.1"/>
    </source>
</evidence>
<protein>
    <submittedName>
        <fullName evidence="3">SDR family oxidoreductase</fullName>
        <ecNumber evidence="3">1.-.-.-</ecNumber>
    </submittedName>
</protein>
<dbReference type="SUPFAM" id="SSF51735">
    <property type="entry name" value="NAD(P)-binding Rossmann-fold domains"/>
    <property type="match status" value="1"/>
</dbReference>
<name>A0ABW6PFN7_9NOCA</name>
<reference evidence="3 4" key="1">
    <citation type="submission" date="2024-10" db="EMBL/GenBank/DDBJ databases">
        <title>The Natural Products Discovery Center: Release of the First 8490 Sequenced Strains for Exploring Actinobacteria Biosynthetic Diversity.</title>
        <authorList>
            <person name="Kalkreuter E."/>
            <person name="Kautsar S.A."/>
            <person name="Yang D."/>
            <person name="Bader C.D."/>
            <person name="Teijaro C.N."/>
            <person name="Fluegel L."/>
            <person name="Davis C.M."/>
            <person name="Simpson J.R."/>
            <person name="Lauterbach L."/>
            <person name="Steele A.D."/>
            <person name="Gui C."/>
            <person name="Meng S."/>
            <person name="Li G."/>
            <person name="Viehrig K."/>
            <person name="Ye F."/>
            <person name="Su P."/>
            <person name="Kiefer A.F."/>
            <person name="Nichols A."/>
            <person name="Cepeda A.J."/>
            <person name="Yan W."/>
            <person name="Fan B."/>
            <person name="Jiang Y."/>
            <person name="Adhikari A."/>
            <person name="Zheng C.-J."/>
            <person name="Schuster L."/>
            <person name="Cowan T.M."/>
            <person name="Smanski M.J."/>
            <person name="Chevrette M.G."/>
            <person name="De Carvalho L.P.S."/>
            <person name="Shen B."/>
        </authorList>
    </citation>
    <scope>NUCLEOTIDE SEQUENCE [LARGE SCALE GENOMIC DNA]</scope>
    <source>
        <strain evidence="3 4">NPDC004045</strain>
    </source>
</reference>
<keyword evidence="2 3" id="KW-0560">Oxidoreductase</keyword>
<dbReference type="PANTHER" id="PTHR42901:SF1">
    <property type="entry name" value="ALCOHOL DEHYDROGENASE"/>
    <property type="match status" value="1"/>
</dbReference>
<dbReference type="Proteomes" id="UP001601444">
    <property type="component" value="Unassembled WGS sequence"/>
</dbReference>
<comment type="caution">
    <text evidence="3">The sequence shown here is derived from an EMBL/GenBank/DDBJ whole genome shotgun (WGS) entry which is preliminary data.</text>
</comment>
<accession>A0ABW6PFN7</accession>
<dbReference type="CDD" id="cd05233">
    <property type="entry name" value="SDR_c"/>
    <property type="match status" value="1"/>
</dbReference>
<dbReference type="Gene3D" id="3.40.50.720">
    <property type="entry name" value="NAD(P)-binding Rossmann-like Domain"/>
    <property type="match status" value="1"/>
</dbReference>
<comment type="similarity">
    <text evidence="1">Belongs to the short-chain dehydrogenases/reductases (SDR) family.</text>
</comment>
<dbReference type="EMBL" id="JBIAMX010000001">
    <property type="protein sequence ID" value="MFF0541224.1"/>
    <property type="molecule type" value="Genomic_DNA"/>
</dbReference>
<gene>
    <name evidence="3" type="ORF">ACFYTF_00120</name>
</gene>
<organism evidence="3 4">
    <name type="scientific">Nocardia thailandica</name>
    <dbReference type="NCBI Taxonomy" id="257275"/>
    <lineage>
        <taxon>Bacteria</taxon>
        <taxon>Bacillati</taxon>
        <taxon>Actinomycetota</taxon>
        <taxon>Actinomycetes</taxon>
        <taxon>Mycobacteriales</taxon>
        <taxon>Nocardiaceae</taxon>
        <taxon>Nocardia</taxon>
    </lineage>
</organism>
<proteinExistence type="inferred from homology"/>
<evidence type="ECO:0000313" key="4">
    <source>
        <dbReference type="Proteomes" id="UP001601444"/>
    </source>
</evidence>
<dbReference type="PANTHER" id="PTHR42901">
    <property type="entry name" value="ALCOHOL DEHYDROGENASE"/>
    <property type="match status" value="1"/>
</dbReference>
<dbReference type="InterPro" id="IPR002347">
    <property type="entry name" value="SDR_fam"/>
</dbReference>
<dbReference type="EC" id="1.-.-.-" evidence="3"/>
<evidence type="ECO:0000256" key="2">
    <source>
        <dbReference type="ARBA" id="ARBA00023002"/>
    </source>
</evidence>
<dbReference type="PRINTS" id="PR00081">
    <property type="entry name" value="GDHRDH"/>
</dbReference>
<evidence type="ECO:0000256" key="1">
    <source>
        <dbReference type="ARBA" id="ARBA00006484"/>
    </source>
</evidence>
<keyword evidence="4" id="KW-1185">Reference proteome</keyword>
<sequence>MSTRSLAGRVAVVTGASSGIGAATARELAACGAAVALLARRKERVDELAAEIVAVGGVALAVAADVTDPDALADAAARIDRELGTVDLLVPNAGVMQPFSPEQPRADLWRHQIDVNLNGVLRTLDAFVPALLRAAGDGGPVDIVAISSLGAQVAYPGYHVYFATKAAVSHLVRNLRTDLGPKGIRVAAIEPGMTGTEIGGHVADAGFAAQLAAMAGEVSTMEPRDVAEIVAFVAGRRRGVNIAQLAVLPVGQPY</sequence>